<comment type="caution">
    <text evidence="2">The sequence shown here is derived from an EMBL/GenBank/DDBJ whole genome shotgun (WGS) entry which is preliminary data.</text>
</comment>
<dbReference type="STRING" id="1435349.PW52_02745"/>
<dbReference type="Gene3D" id="1.25.40.10">
    <property type="entry name" value="Tetratricopeptide repeat domain"/>
    <property type="match status" value="2"/>
</dbReference>
<reference evidence="2 3" key="1">
    <citation type="submission" date="2014-11" db="EMBL/GenBank/DDBJ databases">
        <title>Tamlana sedimentorum sp. nov., isolated from shallow sand sediments of the Sea of Japan.</title>
        <authorList>
            <person name="Romanenko L.A."/>
        </authorList>
    </citation>
    <scope>NUCLEOTIDE SEQUENCE [LARGE SCALE GENOMIC DNA]</scope>
    <source>
        <strain evidence="2 3">JCM 19808</strain>
    </source>
</reference>
<keyword evidence="1" id="KW-0472">Membrane</keyword>
<organism evidence="2 3">
    <name type="scientific">Neotamlana sedimentorum</name>
    <dbReference type="NCBI Taxonomy" id="1435349"/>
    <lineage>
        <taxon>Bacteria</taxon>
        <taxon>Pseudomonadati</taxon>
        <taxon>Bacteroidota</taxon>
        <taxon>Flavobacteriia</taxon>
        <taxon>Flavobacteriales</taxon>
        <taxon>Flavobacteriaceae</taxon>
        <taxon>Neotamlana</taxon>
    </lineage>
</organism>
<dbReference type="InterPro" id="IPR016032">
    <property type="entry name" value="Sig_transdc_resp-reg_C-effctor"/>
</dbReference>
<dbReference type="RefSeq" id="WP_044631398.1">
    <property type="nucleotide sequence ID" value="NZ_JTDW01000002.1"/>
</dbReference>
<evidence type="ECO:0008006" key="4">
    <source>
        <dbReference type="Google" id="ProtNLM"/>
    </source>
</evidence>
<dbReference type="PATRIC" id="fig|1435349.4.peg.1253"/>
<keyword evidence="1" id="KW-0812">Transmembrane</keyword>
<dbReference type="OrthoDB" id="1017207at2"/>
<name>A0A0D7WD04_9FLAO</name>
<sequence length="480" mass="56496">MKCTFLSFFYFSFFFVSAQRHVELNKYVLKEEKVASLIKEGLFEQALLLNIEIVEDARKENNHKIVISGYAQIANILCIFGEHLESLRYLELAEKSFDKNNINDFRLKVRILAIYGRNFAALKINNKSLEYYNHGVEIVKAQNLDRQKLLSMLYVNKADVFLNTPYRLDSSLVYLHKAIKLDSTSFKNAVVANYYLKQNLNIDSAKVYLSRSKALFYENKKTVTEYQKSIILQAEANFYKATGAYSKAIYFYEKALAIYTKMNKYIEIKLSYKLLSETHEELNNEELAHEYLLKYAKFTDSINAKYTKNVDSVINNFLEEQETNYKASEKKLSLALIFAVIMFFVIIISIIYYFRVKKQRIIFEKEQEIELKHMESEKLKEKLNEAFNDVVQLAKNNDPAFLTRFQEVYPEVCEKLLLRNSKLVNTELILCAMIWLNFSSKDIALYTNVQPKTVQTKKYRLRKKLNIPEDENVYIWLRSI</sequence>
<dbReference type="GO" id="GO:0003677">
    <property type="term" value="F:DNA binding"/>
    <property type="evidence" value="ECO:0007669"/>
    <property type="project" value="InterPro"/>
</dbReference>
<evidence type="ECO:0000313" key="3">
    <source>
        <dbReference type="Proteomes" id="UP000032578"/>
    </source>
</evidence>
<accession>A0A0D7WD04</accession>
<dbReference type="AlphaFoldDB" id="A0A0D7WD04"/>
<dbReference type="GO" id="GO:0006355">
    <property type="term" value="P:regulation of DNA-templated transcription"/>
    <property type="evidence" value="ECO:0007669"/>
    <property type="project" value="InterPro"/>
</dbReference>
<dbReference type="InterPro" id="IPR011990">
    <property type="entry name" value="TPR-like_helical_dom_sf"/>
</dbReference>
<keyword evidence="1" id="KW-1133">Transmembrane helix</keyword>
<proteinExistence type="predicted"/>
<protein>
    <recommendedName>
        <fullName evidence="4">HTH luxR-type domain-containing protein</fullName>
    </recommendedName>
</protein>
<dbReference type="EMBL" id="JTDW01000002">
    <property type="protein sequence ID" value="KJD36583.1"/>
    <property type="molecule type" value="Genomic_DNA"/>
</dbReference>
<dbReference type="SUPFAM" id="SSF48452">
    <property type="entry name" value="TPR-like"/>
    <property type="match status" value="1"/>
</dbReference>
<feature type="transmembrane region" description="Helical" evidence="1">
    <location>
        <begin position="332"/>
        <end position="354"/>
    </location>
</feature>
<dbReference type="SUPFAM" id="SSF46894">
    <property type="entry name" value="C-terminal effector domain of the bipartite response regulators"/>
    <property type="match status" value="1"/>
</dbReference>
<evidence type="ECO:0000313" key="2">
    <source>
        <dbReference type="EMBL" id="KJD36583.1"/>
    </source>
</evidence>
<dbReference type="Proteomes" id="UP000032578">
    <property type="component" value="Unassembled WGS sequence"/>
</dbReference>
<gene>
    <name evidence="2" type="ORF">PW52_02745</name>
</gene>
<keyword evidence="3" id="KW-1185">Reference proteome</keyword>
<evidence type="ECO:0000256" key="1">
    <source>
        <dbReference type="SAM" id="Phobius"/>
    </source>
</evidence>